<evidence type="ECO:0000313" key="3">
    <source>
        <dbReference type="Proteomes" id="UP000596742"/>
    </source>
</evidence>
<dbReference type="AlphaFoldDB" id="A0A8B6FAI0"/>
<evidence type="ECO:0000313" key="2">
    <source>
        <dbReference type="EMBL" id="VDI46204.1"/>
    </source>
</evidence>
<comment type="caution">
    <text evidence="2">The sequence shown here is derived from an EMBL/GenBank/DDBJ whole genome shotgun (WGS) entry which is preliminary data.</text>
</comment>
<reference evidence="2" key="1">
    <citation type="submission" date="2018-11" db="EMBL/GenBank/DDBJ databases">
        <authorList>
            <person name="Alioto T."/>
            <person name="Alioto T."/>
        </authorList>
    </citation>
    <scope>NUCLEOTIDE SEQUENCE</scope>
</reference>
<feature type="region of interest" description="Disordered" evidence="1">
    <location>
        <begin position="150"/>
        <end position="191"/>
    </location>
</feature>
<sequence length="191" mass="21551">MTRHLREHAFGDHVSPMFESSFGREVMHNQGFHQFRGHMVILLARWLTGQENITYTEFVSWLQQRAAIPKCCKIQGVDMPPMRAVCMDMNWQNSVYCLHPITSPSSRLILEGEFQILPGGRARRGSVHNQSASDRGKLIALALWMSHQGTQPLQSVPQREEEERVTPPVEEPVAVATKPDESLGGSSVPQH</sequence>
<dbReference type="Proteomes" id="UP000596742">
    <property type="component" value="Unassembled WGS sequence"/>
</dbReference>
<name>A0A8B6FAI0_MYTGA</name>
<proteinExistence type="predicted"/>
<evidence type="ECO:0000256" key="1">
    <source>
        <dbReference type="SAM" id="MobiDB-lite"/>
    </source>
</evidence>
<protein>
    <submittedName>
        <fullName evidence="2">Uncharacterized protein</fullName>
    </submittedName>
</protein>
<feature type="compositionally biased region" description="Low complexity" evidence="1">
    <location>
        <begin position="166"/>
        <end position="177"/>
    </location>
</feature>
<accession>A0A8B6FAI0</accession>
<gene>
    <name evidence="2" type="ORF">MGAL_10B049345</name>
</gene>
<organism evidence="2 3">
    <name type="scientific">Mytilus galloprovincialis</name>
    <name type="common">Mediterranean mussel</name>
    <dbReference type="NCBI Taxonomy" id="29158"/>
    <lineage>
        <taxon>Eukaryota</taxon>
        <taxon>Metazoa</taxon>
        <taxon>Spiralia</taxon>
        <taxon>Lophotrochozoa</taxon>
        <taxon>Mollusca</taxon>
        <taxon>Bivalvia</taxon>
        <taxon>Autobranchia</taxon>
        <taxon>Pteriomorphia</taxon>
        <taxon>Mytilida</taxon>
        <taxon>Mytiloidea</taxon>
        <taxon>Mytilidae</taxon>
        <taxon>Mytilinae</taxon>
        <taxon>Mytilus</taxon>
    </lineage>
</organism>
<keyword evidence="3" id="KW-1185">Reference proteome</keyword>
<dbReference type="EMBL" id="UYJE01006460">
    <property type="protein sequence ID" value="VDI46204.1"/>
    <property type="molecule type" value="Genomic_DNA"/>
</dbReference>